<feature type="transmembrane region" description="Helical" evidence="7">
    <location>
        <begin position="131"/>
        <end position="157"/>
    </location>
</feature>
<evidence type="ECO:0000256" key="7">
    <source>
        <dbReference type="SAM" id="Phobius"/>
    </source>
</evidence>
<evidence type="ECO:0000313" key="9">
    <source>
        <dbReference type="EMBL" id="TDT18114.1"/>
    </source>
</evidence>
<feature type="transmembrane region" description="Helical" evidence="7">
    <location>
        <begin position="525"/>
        <end position="543"/>
    </location>
</feature>
<feature type="transmembrane region" description="Helical" evidence="7">
    <location>
        <begin position="29"/>
        <end position="49"/>
    </location>
</feature>
<dbReference type="PANTHER" id="PTHR43652:SF2">
    <property type="entry name" value="BASIC AMINO ACID ANTIPORTER YFCC-RELATED"/>
    <property type="match status" value="1"/>
</dbReference>
<dbReference type="RefSeq" id="WP_166657682.1">
    <property type="nucleotide sequence ID" value="NZ_SOAU01000001.1"/>
</dbReference>
<dbReference type="InterPro" id="IPR051679">
    <property type="entry name" value="DASS-Related_Transporters"/>
</dbReference>
<evidence type="ECO:0000256" key="3">
    <source>
        <dbReference type="ARBA" id="ARBA00022692"/>
    </source>
</evidence>
<keyword evidence="6 7" id="KW-0472">Membrane</keyword>
<keyword evidence="4" id="KW-0677">Repeat</keyword>
<organism evidence="9 10">
    <name type="scientific">Ilumatobacter fluminis</name>
    <dbReference type="NCBI Taxonomy" id="467091"/>
    <lineage>
        <taxon>Bacteria</taxon>
        <taxon>Bacillati</taxon>
        <taxon>Actinomycetota</taxon>
        <taxon>Acidimicrobiia</taxon>
        <taxon>Acidimicrobiales</taxon>
        <taxon>Ilumatobacteraceae</taxon>
        <taxon>Ilumatobacter</taxon>
    </lineage>
</organism>
<dbReference type="GO" id="GO:0006813">
    <property type="term" value="P:potassium ion transport"/>
    <property type="evidence" value="ECO:0007669"/>
    <property type="project" value="InterPro"/>
</dbReference>
<dbReference type="Pfam" id="PF03600">
    <property type="entry name" value="CitMHS"/>
    <property type="match status" value="1"/>
</dbReference>
<evidence type="ECO:0000313" key="10">
    <source>
        <dbReference type="Proteomes" id="UP000294558"/>
    </source>
</evidence>
<comment type="subcellular location">
    <subcellularLocation>
        <location evidence="1">Membrane</location>
        <topology evidence="1">Multi-pass membrane protein</topology>
    </subcellularLocation>
</comment>
<feature type="domain" description="RCK C-terminal" evidence="8">
    <location>
        <begin position="292"/>
        <end position="376"/>
    </location>
</feature>
<dbReference type="AlphaFoldDB" id="A0A4R7I4D6"/>
<dbReference type="Pfam" id="PF02080">
    <property type="entry name" value="TrkA_C"/>
    <property type="match status" value="2"/>
</dbReference>
<evidence type="ECO:0000259" key="8">
    <source>
        <dbReference type="PROSITE" id="PS51202"/>
    </source>
</evidence>
<feature type="transmembrane region" description="Helical" evidence="7">
    <location>
        <begin position="177"/>
        <end position="197"/>
    </location>
</feature>
<keyword evidence="5 7" id="KW-1133">Transmembrane helix</keyword>
<gene>
    <name evidence="9" type="ORF">BDK89_3730</name>
</gene>
<dbReference type="FunFam" id="3.30.70.1450:FF:000009">
    <property type="entry name" value="SLC13 family permease"/>
    <property type="match status" value="1"/>
</dbReference>
<feature type="transmembrane region" description="Helical" evidence="7">
    <location>
        <begin position="497"/>
        <end position="518"/>
    </location>
</feature>
<proteinExistence type="predicted"/>
<feature type="domain" description="RCK C-terminal" evidence="8">
    <location>
        <begin position="202"/>
        <end position="289"/>
    </location>
</feature>
<dbReference type="InterPro" id="IPR004680">
    <property type="entry name" value="Cit_transptr-like_dom"/>
</dbReference>
<comment type="caution">
    <text evidence="9">The sequence shown here is derived from an EMBL/GenBank/DDBJ whole genome shotgun (WGS) entry which is preliminary data.</text>
</comment>
<dbReference type="PROSITE" id="PS51202">
    <property type="entry name" value="RCK_C"/>
    <property type="match status" value="2"/>
</dbReference>
<dbReference type="SUPFAM" id="SSF116726">
    <property type="entry name" value="TrkA C-terminal domain-like"/>
    <property type="match status" value="2"/>
</dbReference>
<feature type="transmembrane region" description="Helical" evidence="7">
    <location>
        <begin position="394"/>
        <end position="427"/>
    </location>
</feature>
<dbReference type="GO" id="GO:0008324">
    <property type="term" value="F:monoatomic cation transmembrane transporter activity"/>
    <property type="evidence" value="ECO:0007669"/>
    <property type="project" value="InterPro"/>
</dbReference>
<keyword evidence="3 7" id="KW-0812">Transmembrane</keyword>
<name>A0A4R7I4D6_9ACTN</name>
<dbReference type="EMBL" id="SOAU01000001">
    <property type="protein sequence ID" value="TDT18114.1"/>
    <property type="molecule type" value="Genomic_DNA"/>
</dbReference>
<protein>
    <submittedName>
        <fullName evidence="9">Di/tricarboxylate transporter</fullName>
    </submittedName>
</protein>
<sequence>MSVDAWLVLATVLAVVAIAATDRVPAVAAMGASVAFLLVSGAIEDDVALSGLSSPATATIALLYVVAGGVAATGALSLVIDRLLFGKRNTIARLAGTTAAMSAFVPNTPLVALAAPRAIRWSRSNGRSASALLMPLSFASILGGVITLLGTSTNLVVSDAIRSAGDEPLGMFEVTRVGLPVALVGVAVLAIATPFLLRNRTAAGESMRATARNFQLQMVVAPGGPLDGQTVSTAGLRHLDGMYLAAIERAGGVVTARPETEVTGGDRLYFVGDVTRVIDLQDVAGLQSAEQPHVIDAAGPGSRLYEAVVAPRSDLSGRTLKDAGFRGRYGAAVLAVHRADEELRGKLGTIPINAGDVLLVLAGDDFGRRWREHGDFALVSSVDEPPPPRRARAWVAALAFVGMLALAATGVLTLLAASALAAAVMVLGRVLGPSEARRAVDLNVVLTIAMSISLGNAAASTGLAAEIADRLVSLGSSWGTFGLLLVTIVATQLLTEVLSNSGAAALMVPIGMAAAAGVGGDPRDFAIAVLVGASCSFLTPIGYQTNLMVYGLGGYRFTDFTRLGFPLTVSCALVTAGLLSV</sequence>
<evidence type="ECO:0000256" key="6">
    <source>
        <dbReference type="ARBA" id="ARBA00023136"/>
    </source>
</evidence>
<dbReference type="InterPro" id="IPR031312">
    <property type="entry name" value="Na/sul_symport_CS"/>
</dbReference>
<keyword evidence="10" id="KW-1185">Reference proteome</keyword>
<dbReference type="InterPro" id="IPR006037">
    <property type="entry name" value="RCK_C"/>
</dbReference>
<feature type="transmembrane region" description="Helical" evidence="7">
    <location>
        <begin position="471"/>
        <end position="491"/>
    </location>
</feature>
<evidence type="ECO:0000256" key="5">
    <source>
        <dbReference type="ARBA" id="ARBA00022989"/>
    </source>
</evidence>
<dbReference type="PANTHER" id="PTHR43652">
    <property type="entry name" value="BASIC AMINO ACID ANTIPORTER YFCC-RELATED"/>
    <property type="match status" value="1"/>
</dbReference>
<evidence type="ECO:0000256" key="4">
    <source>
        <dbReference type="ARBA" id="ARBA00022737"/>
    </source>
</evidence>
<feature type="transmembrane region" description="Helical" evidence="7">
    <location>
        <begin position="61"/>
        <end position="80"/>
    </location>
</feature>
<keyword evidence="2" id="KW-0813">Transport</keyword>
<accession>A0A4R7I4D6</accession>
<dbReference type="Gene3D" id="3.30.70.1450">
    <property type="entry name" value="Regulator of K+ conductance, C-terminal domain"/>
    <property type="match status" value="2"/>
</dbReference>
<dbReference type="Proteomes" id="UP000294558">
    <property type="component" value="Unassembled WGS sequence"/>
</dbReference>
<dbReference type="PROSITE" id="PS01271">
    <property type="entry name" value="NA_SULFATE"/>
    <property type="match status" value="1"/>
</dbReference>
<dbReference type="InterPro" id="IPR036721">
    <property type="entry name" value="RCK_C_sf"/>
</dbReference>
<evidence type="ECO:0000256" key="2">
    <source>
        <dbReference type="ARBA" id="ARBA00022448"/>
    </source>
</evidence>
<dbReference type="GO" id="GO:0005886">
    <property type="term" value="C:plasma membrane"/>
    <property type="evidence" value="ECO:0007669"/>
    <property type="project" value="TreeGrafter"/>
</dbReference>
<reference evidence="9 10" key="1">
    <citation type="submission" date="2019-03" db="EMBL/GenBank/DDBJ databases">
        <title>Sequencing the genomes of 1000 actinobacteria strains.</title>
        <authorList>
            <person name="Klenk H.-P."/>
        </authorList>
    </citation>
    <scope>NUCLEOTIDE SEQUENCE [LARGE SCALE GENOMIC DNA]</scope>
    <source>
        <strain evidence="9 10">DSM 18936</strain>
    </source>
</reference>
<feature type="transmembrane region" description="Helical" evidence="7">
    <location>
        <begin position="563"/>
        <end position="580"/>
    </location>
</feature>
<evidence type="ECO:0000256" key="1">
    <source>
        <dbReference type="ARBA" id="ARBA00004141"/>
    </source>
</evidence>
<feature type="transmembrane region" description="Helical" evidence="7">
    <location>
        <begin position="439"/>
        <end position="459"/>
    </location>
</feature>